<dbReference type="Proteomes" id="UP000708208">
    <property type="component" value="Unassembled WGS sequence"/>
</dbReference>
<proteinExistence type="predicted"/>
<accession>A0A8J2KKN0</accession>
<protein>
    <submittedName>
        <fullName evidence="1">Uncharacterized protein</fullName>
    </submittedName>
</protein>
<dbReference type="AlphaFoldDB" id="A0A8J2KKN0"/>
<comment type="caution">
    <text evidence="1">The sequence shown here is derived from an EMBL/GenBank/DDBJ whole genome shotgun (WGS) entry which is preliminary data.</text>
</comment>
<gene>
    <name evidence="1" type="ORF">AFUS01_LOCUS25406</name>
</gene>
<sequence length="69" mass="7616">YQKLVSKLKDGDCGQISKKGRDMNLHTMALAQDPRAWSQQAGSENIANKTGFMSIWCGICQGKGIISHY</sequence>
<reference evidence="1" key="1">
    <citation type="submission" date="2021-06" db="EMBL/GenBank/DDBJ databases">
        <authorList>
            <person name="Hodson N. C."/>
            <person name="Mongue J. A."/>
            <person name="Jaron S. K."/>
        </authorList>
    </citation>
    <scope>NUCLEOTIDE SEQUENCE</scope>
</reference>
<organism evidence="1 2">
    <name type="scientific">Allacma fusca</name>
    <dbReference type="NCBI Taxonomy" id="39272"/>
    <lineage>
        <taxon>Eukaryota</taxon>
        <taxon>Metazoa</taxon>
        <taxon>Ecdysozoa</taxon>
        <taxon>Arthropoda</taxon>
        <taxon>Hexapoda</taxon>
        <taxon>Collembola</taxon>
        <taxon>Symphypleona</taxon>
        <taxon>Sminthuridae</taxon>
        <taxon>Allacma</taxon>
    </lineage>
</organism>
<keyword evidence="2" id="KW-1185">Reference proteome</keyword>
<evidence type="ECO:0000313" key="1">
    <source>
        <dbReference type="EMBL" id="CAG7786857.1"/>
    </source>
</evidence>
<dbReference type="EMBL" id="CAJVCH010328070">
    <property type="protein sequence ID" value="CAG7786857.1"/>
    <property type="molecule type" value="Genomic_DNA"/>
</dbReference>
<feature type="non-terminal residue" evidence="1">
    <location>
        <position position="1"/>
    </location>
</feature>
<name>A0A8J2KKN0_9HEXA</name>
<evidence type="ECO:0000313" key="2">
    <source>
        <dbReference type="Proteomes" id="UP000708208"/>
    </source>
</evidence>